<name>A0A9J6GIL2_HAELO</name>
<dbReference type="OMA" id="CRCPTAC"/>
<protein>
    <submittedName>
        <fullName evidence="1">Uncharacterized protein</fullName>
    </submittedName>
</protein>
<sequence length="130" mass="14416">MPQKDFSEEVKVTPLLLSASPKMASKWLETALVVTSLLIICGRAAPPKVCDPGDHEDYDEDKEVATCQGFSQQTDCEMVVEADGCRRCHCPRACPSIYCGLRCRRVLRTGACPYCDCRRGKQVYVLGNKP</sequence>
<accession>A0A9J6GIL2</accession>
<evidence type="ECO:0000313" key="1">
    <source>
        <dbReference type="EMBL" id="KAH9374753.1"/>
    </source>
</evidence>
<dbReference type="Proteomes" id="UP000821853">
    <property type="component" value="Chromosome 5"/>
</dbReference>
<dbReference type="OrthoDB" id="6490193at2759"/>
<evidence type="ECO:0000313" key="2">
    <source>
        <dbReference type="Proteomes" id="UP000821853"/>
    </source>
</evidence>
<gene>
    <name evidence="1" type="ORF">HPB48_011354</name>
</gene>
<dbReference type="VEuPathDB" id="VectorBase:HLOH_049685"/>
<proteinExistence type="predicted"/>
<dbReference type="AlphaFoldDB" id="A0A9J6GIL2"/>
<comment type="caution">
    <text evidence="1">The sequence shown here is derived from an EMBL/GenBank/DDBJ whole genome shotgun (WGS) entry which is preliminary data.</text>
</comment>
<organism evidence="1 2">
    <name type="scientific">Haemaphysalis longicornis</name>
    <name type="common">Bush tick</name>
    <dbReference type="NCBI Taxonomy" id="44386"/>
    <lineage>
        <taxon>Eukaryota</taxon>
        <taxon>Metazoa</taxon>
        <taxon>Ecdysozoa</taxon>
        <taxon>Arthropoda</taxon>
        <taxon>Chelicerata</taxon>
        <taxon>Arachnida</taxon>
        <taxon>Acari</taxon>
        <taxon>Parasitiformes</taxon>
        <taxon>Ixodida</taxon>
        <taxon>Ixodoidea</taxon>
        <taxon>Ixodidae</taxon>
        <taxon>Haemaphysalinae</taxon>
        <taxon>Haemaphysalis</taxon>
    </lineage>
</organism>
<keyword evidence="2" id="KW-1185">Reference proteome</keyword>
<dbReference type="EMBL" id="JABSTR010000007">
    <property type="protein sequence ID" value="KAH9374753.1"/>
    <property type="molecule type" value="Genomic_DNA"/>
</dbReference>
<reference evidence="1 2" key="1">
    <citation type="journal article" date="2020" name="Cell">
        <title>Large-Scale Comparative Analyses of Tick Genomes Elucidate Their Genetic Diversity and Vector Capacities.</title>
        <authorList>
            <consortium name="Tick Genome and Microbiome Consortium (TIGMIC)"/>
            <person name="Jia N."/>
            <person name="Wang J."/>
            <person name="Shi W."/>
            <person name="Du L."/>
            <person name="Sun Y."/>
            <person name="Zhan W."/>
            <person name="Jiang J.F."/>
            <person name="Wang Q."/>
            <person name="Zhang B."/>
            <person name="Ji P."/>
            <person name="Bell-Sakyi L."/>
            <person name="Cui X.M."/>
            <person name="Yuan T.T."/>
            <person name="Jiang B.G."/>
            <person name="Yang W.F."/>
            <person name="Lam T.T."/>
            <person name="Chang Q.C."/>
            <person name="Ding S.J."/>
            <person name="Wang X.J."/>
            <person name="Zhu J.G."/>
            <person name="Ruan X.D."/>
            <person name="Zhao L."/>
            <person name="Wei J.T."/>
            <person name="Ye R.Z."/>
            <person name="Que T.C."/>
            <person name="Du C.H."/>
            <person name="Zhou Y.H."/>
            <person name="Cheng J.X."/>
            <person name="Dai P.F."/>
            <person name="Guo W.B."/>
            <person name="Han X.H."/>
            <person name="Huang E.J."/>
            <person name="Li L.F."/>
            <person name="Wei W."/>
            <person name="Gao Y.C."/>
            <person name="Liu J.Z."/>
            <person name="Shao H.Z."/>
            <person name="Wang X."/>
            <person name="Wang C.C."/>
            <person name="Yang T.C."/>
            <person name="Huo Q.B."/>
            <person name="Li W."/>
            <person name="Chen H.Y."/>
            <person name="Chen S.E."/>
            <person name="Zhou L.G."/>
            <person name="Ni X.B."/>
            <person name="Tian J.H."/>
            <person name="Sheng Y."/>
            <person name="Liu T."/>
            <person name="Pan Y.S."/>
            <person name="Xia L.Y."/>
            <person name="Li J."/>
            <person name="Zhao F."/>
            <person name="Cao W.C."/>
        </authorList>
    </citation>
    <scope>NUCLEOTIDE SEQUENCE [LARGE SCALE GENOMIC DNA]</scope>
    <source>
        <strain evidence="1">HaeL-2018</strain>
    </source>
</reference>